<dbReference type="EMBL" id="JACDQQ010001492">
    <property type="protein sequence ID" value="MBA0086397.1"/>
    <property type="molecule type" value="Genomic_DNA"/>
</dbReference>
<dbReference type="AlphaFoldDB" id="A0A7V8NS94"/>
<sequence length="296" mass="32483">MTRRLGPDELYALRQIPLPAVLRASGARRDRCDRKKWHTAQGSLSVTGMQFMNWHRGRGGGGAIDLVMHLENLDFPAAVAWLHRRFCWPAPAASARPAARPLRLPSPDASQWSAVERYLVRQRALPEKLLAALLQSDQLYADTRGNAVFLLRGEDHEPVGAELRGTGAARWRGLAPGSRCDLGCFRVQPASPTSIVLCESAIDALSCSLLHSSYCAISTSGARADPPWLARLLQQGLPIYCGFDADPAGDQQAQLMMALHPQVRRLRPSHHDWNDVLQACRSSIHPSTSLPSVAKP</sequence>
<dbReference type="Proteomes" id="UP000567293">
    <property type="component" value="Unassembled WGS sequence"/>
</dbReference>
<protein>
    <submittedName>
        <fullName evidence="2">DUF3991 domain-containing protein</fullName>
    </submittedName>
</protein>
<organism evidence="2 3">
    <name type="scientific">Candidatus Acidiferrum panamense</name>
    <dbReference type="NCBI Taxonomy" id="2741543"/>
    <lineage>
        <taxon>Bacteria</taxon>
        <taxon>Pseudomonadati</taxon>
        <taxon>Acidobacteriota</taxon>
        <taxon>Terriglobia</taxon>
        <taxon>Candidatus Acidiferrales</taxon>
        <taxon>Candidatus Acidiferrum</taxon>
    </lineage>
</organism>
<dbReference type="InterPro" id="IPR025054">
    <property type="entry name" value="DUF3991"/>
</dbReference>
<proteinExistence type="predicted"/>
<name>A0A7V8NS94_9BACT</name>
<feature type="domain" description="DUF3991" evidence="1">
    <location>
        <begin position="117"/>
        <end position="182"/>
    </location>
</feature>
<dbReference type="Gene3D" id="3.40.1360.10">
    <property type="match status" value="1"/>
</dbReference>
<dbReference type="Pfam" id="PF13154">
    <property type="entry name" value="DUF3991"/>
    <property type="match status" value="1"/>
</dbReference>
<comment type="caution">
    <text evidence="2">The sequence shown here is derived from an EMBL/GenBank/DDBJ whole genome shotgun (WGS) entry which is preliminary data.</text>
</comment>
<reference evidence="2" key="1">
    <citation type="submission" date="2020-06" db="EMBL/GenBank/DDBJ databases">
        <title>Legume-microbial interactions unlock mineral nutrients during tropical forest succession.</title>
        <authorList>
            <person name="Epihov D.Z."/>
        </authorList>
    </citation>
    <scope>NUCLEOTIDE SEQUENCE [LARGE SCALE GENOMIC DNA]</scope>
    <source>
        <strain evidence="2">Pan2503</strain>
    </source>
</reference>
<dbReference type="CDD" id="cd01029">
    <property type="entry name" value="TOPRIM_primases"/>
    <property type="match status" value="1"/>
</dbReference>
<evidence type="ECO:0000313" key="3">
    <source>
        <dbReference type="Proteomes" id="UP000567293"/>
    </source>
</evidence>
<gene>
    <name evidence="2" type="ORF">HRJ53_15565</name>
</gene>
<dbReference type="Pfam" id="PF13155">
    <property type="entry name" value="Toprim_2"/>
    <property type="match status" value="1"/>
</dbReference>
<dbReference type="InterPro" id="IPR034154">
    <property type="entry name" value="TOPRIM_DnaG/twinkle"/>
</dbReference>
<dbReference type="SUPFAM" id="SSF57783">
    <property type="entry name" value="Zinc beta-ribbon"/>
    <property type="match status" value="1"/>
</dbReference>
<evidence type="ECO:0000259" key="1">
    <source>
        <dbReference type="Pfam" id="PF13154"/>
    </source>
</evidence>
<accession>A0A7V8NS94</accession>
<evidence type="ECO:0000313" key="2">
    <source>
        <dbReference type="EMBL" id="MBA0086397.1"/>
    </source>
</evidence>
<keyword evidence="3" id="KW-1185">Reference proteome</keyword>